<sequence length="216" mass="24346">MSSNSNCSANESLDSKQAAARRRRSFAVEDFFVRAEVSPNTNITPPPCQSIPFRLSVLFQTSTASPDQRNGEPRVKTSPTDDRKNIRERSRKNVSVCGECLFLPTLRRDDLDFKPIRSRPHLHASLIDRHPKLNRTPKSPEGASIRGKRSHLAAKISEIWSGLMELGSRFSVSAKARFTCPARLSNCCAFLLHPKTEVHVVVKRHVARWVRAFSEL</sequence>
<reference evidence="2 3" key="1">
    <citation type="journal article" date="2018" name="Evol. Lett.">
        <title>Horizontal gene cluster transfer increased hallucinogenic mushroom diversity.</title>
        <authorList>
            <person name="Reynolds H.T."/>
            <person name="Vijayakumar V."/>
            <person name="Gluck-Thaler E."/>
            <person name="Korotkin H.B."/>
            <person name="Matheny P.B."/>
            <person name="Slot J.C."/>
        </authorList>
    </citation>
    <scope>NUCLEOTIDE SEQUENCE [LARGE SCALE GENOMIC DNA]</scope>
    <source>
        <strain evidence="2 3">SRW20</strain>
    </source>
</reference>
<organism evidence="2 3">
    <name type="scientific">Gymnopilus dilepis</name>
    <dbReference type="NCBI Taxonomy" id="231916"/>
    <lineage>
        <taxon>Eukaryota</taxon>
        <taxon>Fungi</taxon>
        <taxon>Dikarya</taxon>
        <taxon>Basidiomycota</taxon>
        <taxon>Agaricomycotina</taxon>
        <taxon>Agaricomycetes</taxon>
        <taxon>Agaricomycetidae</taxon>
        <taxon>Agaricales</taxon>
        <taxon>Agaricineae</taxon>
        <taxon>Hymenogastraceae</taxon>
        <taxon>Gymnopilus</taxon>
    </lineage>
</organism>
<feature type="compositionally biased region" description="Basic and acidic residues" evidence="1">
    <location>
        <begin position="69"/>
        <end position="88"/>
    </location>
</feature>
<keyword evidence="3" id="KW-1185">Reference proteome</keyword>
<gene>
    <name evidence="2" type="ORF">CVT26_011634</name>
</gene>
<dbReference type="EMBL" id="NHYE01000492">
    <property type="protein sequence ID" value="PPR05299.1"/>
    <property type="molecule type" value="Genomic_DNA"/>
</dbReference>
<accession>A0A409YQN7</accession>
<dbReference type="InParanoid" id="A0A409YQN7"/>
<evidence type="ECO:0000256" key="1">
    <source>
        <dbReference type="SAM" id="MobiDB-lite"/>
    </source>
</evidence>
<evidence type="ECO:0000313" key="2">
    <source>
        <dbReference type="EMBL" id="PPR05299.1"/>
    </source>
</evidence>
<name>A0A409YQN7_9AGAR</name>
<dbReference type="AlphaFoldDB" id="A0A409YQN7"/>
<proteinExistence type="predicted"/>
<protein>
    <submittedName>
        <fullName evidence="2">Uncharacterized protein</fullName>
    </submittedName>
</protein>
<evidence type="ECO:0000313" key="3">
    <source>
        <dbReference type="Proteomes" id="UP000284706"/>
    </source>
</evidence>
<dbReference type="Proteomes" id="UP000284706">
    <property type="component" value="Unassembled WGS sequence"/>
</dbReference>
<comment type="caution">
    <text evidence="2">The sequence shown here is derived from an EMBL/GenBank/DDBJ whole genome shotgun (WGS) entry which is preliminary data.</text>
</comment>
<feature type="region of interest" description="Disordered" evidence="1">
    <location>
        <begin position="62"/>
        <end position="89"/>
    </location>
</feature>